<sequence>MTPHDEADYLGGNALVVDEPGMPWVLRVPEGWSVDTSGANDGALVARADQAETLDFNPNLTLLTAALPEGFTRMTVEEVLADQHQVDAYYHQEMTGYRLIDLAVQHMGLTPEPAVYRLAMYTTAEGVPVTMAQFISRADGQESTLTVTWATADAHWIGNSQAIAYCLERKIRP</sequence>
<dbReference type="AlphaFoldDB" id="A0A1B7M1Z1"/>
<keyword evidence="2" id="KW-1185">Reference proteome</keyword>
<comment type="caution">
    <text evidence="1">The sequence shown here is derived from an EMBL/GenBank/DDBJ whole genome shotgun (WGS) entry which is preliminary data.</text>
</comment>
<reference evidence="1 2" key="1">
    <citation type="submission" date="2016-04" db="EMBL/GenBank/DDBJ databases">
        <title>First whole genome shotgun sequence of the bacterium Enteractinococcus sp. strain UASWS1574.</title>
        <authorList>
            <person name="Crovadore J."/>
            <person name="Chablais R."/>
            <person name="Lefort F."/>
        </authorList>
    </citation>
    <scope>NUCLEOTIDE SEQUENCE [LARGE SCALE GENOMIC DNA]</scope>
    <source>
        <strain evidence="1 2">UASWS1574</strain>
    </source>
</reference>
<dbReference type="STRING" id="1837282.A6F49_05465"/>
<dbReference type="RefSeq" id="WP_043056910.1">
    <property type="nucleotide sequence ID" value="NZ_LXEY01000010.1"/>
</dbReference>
<dbReference type="Proteomes" id="UP000078292">
    <property type="component" value="Unassembled WGS sequence"/>
</dbReference>
<organism evidence="1 2">
    <name type="scientific">Enteractinococcus helveticum</name>
    <dbReference type="NCBI Taxonomy" id="1837282"/>
    <lineage>
        <taxon>Bacteria</taxon>
        <taxon>Bacillati</taxon>
        <taxon>Actinomycetota</taxon>
        <taxon>Actinomycetes</taxon>
        <taxon>Micrococcales</taxon>
        <taxon>Micrococcaceae</taxon>
    </lineage>
</organism>
<protein>
    <submittedName>
        <fullName evidence="1">Uncharacterized protein</fullName>
    </submittedName>
</protein>
<dbReference type="OrthoDB" id="6380783at2"/>
<proteinExistence type="predicted"/>
<accession>A0A1B7M1Z1</accession>
<evidence type="ECO:0000313" key="1">
    <source>
        <dbReference type="EMBL" id="OAV62613.1"/>
    </source>
</evidence>
<evidence type="ECO:0000313" key="2">
    <source>
        <dbReference type="Proteomes" id="UP000078292"/>
    </source>
</evidence>
<gene>
    <name evidence="1" type="ORF">A6F49_05465</name>
</gene>
<dbReference type="EMBL" id="LXEY01000010">
    <property type="protein sequence ID" value="OAV62613.1"/>
    <property type="molecule type" value="Genomic_DNA"/>
</dbReference>
<name>A0A1B7M1Z1_9MICC</name>